<dbReference type="InterPro" id="IPR051398">
    <property type="entry name" value="Polysacch_Deacetylase"/>
</dbReference>
<dbReference type="CDD" id="cd10918">
    <property type="entry name" value="CE4_NodB_like_5s_6s"/>
    <property type="match status" value="1"/>
</dbReference>
<dbReference type="PANTHER" id="PTHR34216">
    <property type="match status" value="1"/>
</dbReference>
<evidence type="ECO:0000313" key="3">
    <source>
        <dbReference type="EMBL" id="SNX96672.1"/>
    </source>
</evidence>
<dbReference type="GO" id="GO:0005975">
    <property type="term" value="P:carbohydrate metabolic process"/>
    <property type="evidence" value="ECO:0007669"/>
    <property type="project" value="InterPro"/>
</dbReference>
<dbReference type="EMBL" id="OBDO01000005">
    <property type="protein sequence ID" value="SNX96672.1"/>
    <property type="molecule type" value="Genomic_DNA"/>
</dbReference>
<keyword evidence="4" id="KW-1185">Reference proteome</keyword>
<dbReference type="OrthoDB" id="9782872at2"/>
<keyword evidence="1" id="KW-0732">Signal</keyword>
<sequence>MSRRLLVLGYHNIEPTYAFHGTTPEAGRRGFERQVRFLRRWTNVVPLRSALADLRAGRPLPPRAVALTFDDGYLDNVTVAAPVLHAAGLPASFFLVPGFLSDTAPVWWEQLGWAFAHATVPEVRWDGIRHDTSTPVARRVAADAVADALKLLDSQDRIAAVAELRGRLAPDGPELGRQFMDWDEAGELLRLGHEIESHTCAHPILSRETPTAQSHELTNSRRELADHFQRPVDVLAYPNGRAQDYSAETVELAGEAGYAFAVTTRTALAGARSAPLEVPRVLVDAETDLREVLRGAARVAKRVVAGRFRG</sequence>
<dbReference type="Pfam" id="PF01522">
    <property type="entry name" value="Polysacc_deac_1"/>
    <property type="match status" value="1"/>
</dbReference>
<dbReference type="SUPFAM" id="SSF88713">
    <property type="entry name" value="Glycoside hydrolase/deacetylase"/>
    <property type="match status" value="1"/>
</dbReference>
<gene>
    <name evidence="3" type="ORF">SAMN06893097_1054</name>
</gene>
<dbReference type="InterPro" id="IPR011330">
    <property type="entry name" value="Glyco_hydro/deAcase_b/a-brl"/>
</dbReference>
<evidence type="ECO:0000313" key="4">
    <source>
        <dbReference type="Proteomes" id="UP000219514"/>
    </source>
</evidence>
<evidence type="ECO:0000259" key="2">
    <source>
        <dbReference type="PROSITE" id="PS51677"/>
    </source>
</evidence>
<dbReference type="AlphaFoldDB" id="A0A285EC13"/>
<organism evidence="3 4">
    <name type="scientific">Geodermatophilus sabuli</name>
    <dbReference type="NCBI Taxonomy" id="1564158"/>
    <lineage>
        <taxon>Bacteria</taxon>
        <taxon>Bacillati</taxon>
        <taxon>Actinomycetota</taxon>
        <taxon>Actinomycetes</taxon>
        <taxon>Geodermatophilales</taxon>
        <taxon>Geodermatophilaceae</taxon>
        <taxon>Geodermatophilus</taxon>
    </lineage>
</organism>
<accession>A0A285EC13</accession>
<dbReference type="PROSITE" id="PS51677">
    <property type="entry name" value="NODB"/>
    <property type="match status" value="1"/>
</dbReference>
<dbReference type="RefSeq" id="WP_097206690.1">
    <property type="nucleotide sequence ID" value="NZ_JACHXB010000001.1"/>
</dbReference>
<dbReference type="Gene3D" id="3.20.20.370">
    <property type="entry name" value="Glycoside hydrolase/deacetylase"/>
    <property type="match status" value="1"/>
</dbReference>
<reference evidence="3 4" key="1">
    <citation type="submission" date="2017-09" db="EMBL/GenBank/DDBJ databases">
        <authorList>
            <person name="Ehlers B."/>
            <person name="Leendertz F.H."/>
        </authorList>
    </citation>
    <scope>NUCLEOTIDE SEQUENCE [LARGE SCALE GENOMIC DNA]</scope>
    <source>
        <strain evidence="3 4">DSM 46844</strain>
    </source>
</reference>
<protein>
    <submittedName>
        <fullName evidence="3">Polysaccharide deacetylase</fullName>
    </submittedName>
</protein>
<proteinExistence type="predicted"/>
<dbReference type="GO" id="GO:0016810">
    <property type="term" value="F:hydrolase activity, acting on carbon-nitrogen (but not peptide) bonds"/>
    <property type="evidence" value="ECO:0007669"/>
    <property type="project" value="InterPro"/>
</dbReference>
<dbReference type="Proteomes" id="UP000219514">
    <property type="component" value="Unassembled WGS sequence"/>
</dbReference>
<evidence type="ECO:0000256" key="1">
    <source>
        <dbReference type="ARBA" id="ARBA00022729"/>
    </source>
</evidence>
<feature type="domain" description="NodB homology" evidence="2">
    <location>
        <begin position="63"/>
        <end position="310"/>
    </location>
</feature>
<dbReference type="InterPro" id="IPR002509">
    <property type="entry name" value="NODB_dom"/>
</dbReference>
<name>A0A285EC13_9ACTN</name>
<dbReference type="PANTHER" id="PTHR34216:SF7">
    <property type="entry name" value="POLY-BETA-1,6-N-ACETYL-D-GLUCOSAMINE N-DEACETYLASE"/>
    <property type="match status" value="1"/>
</dbReference>